<comment type="caution">
    <text evidence="3">The sequence shown here is derived from an EMBL/GenBank/DDBJ whole genome shotgun (WGS) entry which is preliminary data.</text>
</comment>
<dbReference type="OrthoDB" id="905812at2"/>
<keyword evidence="3" id="KW-0675">Receptor</keyword>
<protein>
    <submittedName>
        <fullName evidence="3">TonB-dependent receptor</fullName>
    </submittedName>
</protein>
<keyword evidence="4" id="KW-1185">Reference proteome</keyword>
<dbReference type="AlphaFoldDB" id="A0A4R4E1V7"/>
<feature type="domain" description="Outer membrane protein beta-barrel" evidence="2">
    <location>
        <begin position="298"/>
        <end position="693"/>
    </location>
</feature>
<sequence>MFVHLSISKQDALFPFGSAQTRHTENQLTNFRQPLSTVLVTATRPVMRQEDDKTIVEPENLAAASTSAYELIEKTPGIFMDGDGNIYLNSTTPASIYINGREQKMSTADVATMLKNLPPNSIARLELLRTPSARYDASGSGGIVNVVLRKGVKPGLTGSVNGILSQGRYNTASVGLSLNNNNGRTTTFLNVNVGRRDGFEELRSVRYFRVDSLLAQQSVTRYPVNNLYVGYGVSFPAGRRWELSYDGRLGFTRSRNNSSNLSAISSALTGVKTGENEALVQNRADYWNLNQGFAAKYKLDSLGSEWNTDVSYTLSPSKTDQQLATQFLLPAAGHSDVQGHIDNRLEFLSAQSHVLRKLSHRLTLEGGLKTTLVNFRNTTTYTRASAFRYRENINAAYLQASKTLGKGIVLKAGTRLENTNMSGRQLAPGDTSFELHRTDLFPYVYLSRDIMKIMGYQLRAYLVYRRTISRPAYEYLNPSPRLVDPYLYETGNPSLRPQFTRNYEANVSVDERPVVAVGFNETRDIFNQVVYQQAGADSSRKVAYRTYDNLGTNRELYLRALGAIPGKKIFIVAGFQYNRNFYQGLYEGKPLSFRRGTWMIFTYQTYKFTPTTQLTVNGWWRMRGQAQFYELSSFGQLSMGITQQLFRRKLAVTLTGNDLLYTNNYEFELAQGSVRATGMRQSDTRRVTLNLRYQFGFRKKEERELNLEAPTN</sequence>
<evidence type="ECO:0000259" key="2">
    <source>
        <dbReference type="Pfam" id="PF14905"/>
    </source>
</evidence>
<name>A0A4R4E1V7_9BACT</name>
<evidence type="ECO:0000313" key="3">
    <source>
        <dbReference type="EMBL" id="TCZ70131.1"/>
    </source>
</evidence>
<dbReference type="Gene3D" id="2.170.130.10">
    <property type="entry name" value="TonB-dependent receptor, plug domain"/>
    <property type="match status" value="1"/>
</dbReference>
<evidence type="ECO:0000313" key="4">
    <source>
        <dbReference type="Proteomes" id="UP000295164"/>
    </source>
</evidence>
<dbReference type="InterPro" id="IPR041700">
    <property type="entry name" value="OMP_b-brl_3"/>
</dbReference>
<dbReference type="EMBL" id="SKFH01000017">
    <property type="protein sequence ID" value="TCZ70131.1"/>
    <property type="molecule type" value="Genomic_DNA"/>
</dbReference>
<dbReference type="InterPro" id="IPR012910">
    <property type="entry name" value="Plug_dom"/>
</dbReference>
<dbReference type="InterPro" id="IPR037066">
    <property type="entry name" value="Plug_dom_sf"/>
</dbReference>
<gene>
    <name evidence="3" type="ORF">E0486_11265</name>
</gene>
<dbReference type="Proteomes" id="UP000295164">
    <property type="component" value="Unassembled WGS sequence"/>
</dbReference>
<feature type="domain" description="TonB-dependent receptor plug" evidence="1">
    <location>
        <begin position="54"/>
        <end position="143"/>
    </location>
</feature>
<evidence type="ECO:0000259" key="1">
    <source>
        <dbReference type="Pfam" id="PF07715"/>
    </source>
</evidence>
<accession>A0A4R4E1V7</accession>
<proteinExistence type="predicted"/>
<dbReference type="SUPFAM" id="SSF56935">
    <property type="entry name" value="Porins"/>
    <property type="match status" value="1"/>
</dbReference>
<dbReference type="PANTHER" id="PTHR40980">
    <property type="entry name" value="PLUG DOMAIN-CONTAINING PROTEIN"/>
    <property type="match status" value="1"/>
</dbReference>
<dbReference type="Pfam" id="PF14905">
    <property type="entry name" value="OMP_b-brl_3"/>
    <property type="match status" value="1"/>
</dbReference>
<dbReference type="Pfam" id="PF07715">
    <property type="entry name" value="Plug"/>
    <property type="match status" value="1"/>
</dbReference>
<dbReference type="PANTHER" id="PTHR40980:SF4">
    <property type="entry name" value="TONB-DEPENDENT RECEPTOR-LIKE BETA-BARREL DOMAIN-CONTAINING PROTEIN"/>
    <property type="match status" value="1"/>
</dbReference>
<organism evidence="3 4">
    <name type="scientific">Flaviaesturariibacter aridisoli</name>
    <dbReference type="NCBI Taxonomy" id="2545761"/>
    <lineage>
        <taxon>Bacteria</taxon>
        <taxon>Pseudomonadati</taxon>
        <taxon>Bacteroidota</taxon>
        <taxon>Chitinophagia</taxon>
        <taxon>Chitinophagales</taxon>
        <taxon>Chitinophagaceae</taxon>
        <taxon>Flaviaestuariibacter</taxon>
    </lineage>
</organism>
<reference evidence="3 4" key="1">
    <citation type="submission" date="2019-03" db="EMBL/GenBank/DDBJ databases">
        <authorList>
            <person name="Kim M.K.M."/>
        </authorList>
    </citation>
    <scope>NUCLEOTIDE SEQUENCE [LARGE SCALE GENOMIC DNA]</scope>
    <source>
        <strain evidence="3 4">17J68-15</strain>
    </source>
</reference>